<evidence type="ECO:0000313" key="2">
    <source>
        <dbReference type="Proteomes" id="UP001461163"/>
    </source>
</evidence>
<dbReference type="Proteomes" id="UP001461163">
    <property type="component" value="Unassembled WGS sequence"/>
</dbReference>
<sequence>MPSPILVEQFLGHTLSQPGTSLAEHFLSWASGNGRLGLQGLAREVI</sequence>
<protein>
    <submittedName>
        <fullName evidence="1">Uncharacterized protein</fullName>
    </submittedName>
</protein>
<dbReference type="EMBL" id="JBBMQS010000001">
    <property type="protein sequence ID" value="MEM5495777.1"/>
    <property type="molecule type" value="Genomic_DNA"/>
</dbReference>
<name>A0ABU9SPH3_9ALTE</name>
<gene>
    <name evidence="1" type="ORF">WNY77_00050</name>
</gene>
<comment type="caution">
    <text evidence="1">The sequence shown here is derived from an EMBL/GenBank/DDBJ whole genome shotgun (WGS) entry which is preliminary data.</text>
</comment>
<evidence type="ECO:0000313" key="1">
    <source>
        <dbReference type="EMBL" id="MEM5495777.1"/>
    </source>
</evidence>
<reference evidence="1 2" key="1">
    <citation type="submission" date="2024-03" db="EMBL/GenBank/DDBJ databases">
        <title>Community enrichment and isolation of bacterial strains for fucoidan degradation.</title>
        <authorList>
            <person name="Sichert A."/>
        </authorList>
    </citation>
    <scope>NUCLEOTIDE SEQUENCE [LARGE SCALE GENOMIC DNA]</scope>
    <source>
        <strain evidence="1 2">AS12</strain>
    </source>
</reference>
<keyword evidence="2" id="KW-1185">Reference proteome</keyword>
<accession>A0ABU9SPH3</accession>
<proteinExistence type="predicted"/>
<dbReference type="RefSeq" id="WP_342880481.1">
    <property type="nucleotide sequence ID" value="NZ_JBBMQS010000001.1"/>
</dbReference>
<organism evidence="1 2">
    <name type="scientific">Paraglaciecola mesophila</name>
    <dbReference type="NCBI Taxonomy" id="197222"/>
    <lineage>
        <taxon>Bacteria</taxon>
        <taxon>Pseudomonadati</taxon>
        <taxon>Pseudomonadota</taxon>
        <taxon>Gammaproteobacteria</taxon>
        <taxon>Alteromonadales</taxon>
        <taxon>Alteromonadaceae</taxon>
        <taxon>Paraglaciecola</taxon>
    </lineage>
</organism>